<accession>U4LAZ0</accession>
<gene>
    <name evidence="1" type="ORF">PCON_06918</name>
</gene>
<dbReference type="EMBL" id="HF935349">
    <property type="protein sequence ID" value="CCX07329.1"/>
    <property type="molecule type" value="Genomic_DNA"/>
</dbReference>
<sequence length="511" mass="55957">MKYNRTISQDTVPSIASSTSPKEYLSTLGKQFHKAFTYKEGACANLSLDRIIRADSQQYDEETFRRADSGLNDTRACWILDGKPCIELCREELAALALALGMKLRVNDFTGIVSGFGAFSTSLGIQRSGGYWKASLVHGSRIPSQRNSQGSGYTILMAKHIACGCIPFTDTGVWIRTIYVTQNVLRAITRGYHVMDCSDYGGPSLEYLRRLPSAQQIDALYGMSKKPADLKAAKKYQRERYLKKIEKEFDGAAGTSSPDLPNTPRNSTTVRPVAQATFLALGALLNADGNPIGNNCTWQRAVTGIAFGGLVPQAATCLAEAVRFTVAGKLGCCITALESLINKLHRFDKDSEVFGSYVARRVAARYGIDNVDYSTPSRITTQEAGATFGRYMNLLECITARCNSAPNPPMETVYEASCELVEDCYLSAVTKDGDRYNDDLGMQVQSITQQLEKHAPMKPDDCAIIVRCILAAWSAQVPLVDLEERRTSTEPECQANRLATLEDLPAVCALG</sequence>
<organism evidence="1 2">
    <name type="scientific">Pyronema omphalodes (strain CBS 100304)</name>
    <name type="common">Pyronema confluens</name>
    <dbReference type="NCBI Taxonomy" id="1076935"/>
    <lineage>
        <taxon>Eukaryota</taxon>
        <taxon>Fungi</taxon>
        <taxon>Dikarya</taxon>
        <taxon>Ascomycota</taxon>
        <taxon>Pezizomycotina</taxon>
        <taxon>Pezizomycetes</taxon>
        <taxon>Pezizales</taxon>
        <taxon>Pyronemataceae</taxon>
        <taxon>Pyronema</taxon>
    </lineage>
</organism>
<dbReference type="eggNOG" id="ENOG502S6CD">
    <property type="taxonomic scope" value="Eukaryota"/>
</dbReference>
<keyword evidence="2" id="KW-1185">Reference proteome</keyword>
<name>U4LAZ0_PYROM</name>
<dbReference type="Proteomes" id="UP000018144">
    <property type="component" value="Unassembled WGS sequence"/>
</dbReference>
<evidence type="ECO:0000313" key="2">
    <source>
        <dbReference type="Proteomes" id="UP000018144"/>
    </source>
</evidence>
<dbReference type="OrthoDB" id="5245206at2759"/>
<protein>
    <submittedName>
        <fullName evidence="1">Uncharacterized protein</fullName>
    </submittedName>
</protein>
<dbReference type="AlphaFoldDB" id="U4LAZ0"/>
<evidence type="ECO:0000313" key="1">
    <source>
        <dbReference type="EMBL" id="CCX07329.1"/>
    </source>
</evidence>
<proteinExistence type="predicted"/>
<reference evidence="1 2" key="1">
    <citation type="journal article" date="2013" name="PLoS Genet.">
        <title>The genome and development-dependent transcriptomes of Pyronema confluens: a window into fungal evolution.</title>
        <authorList>
            <person name="Traeger S."/>
            <person name="Altegoer F."/>
            <person name="Freitag M."/>
            <person name="Gabaldon T."/>
            <person name="Kempken F."/>
            <person name="Kumar A."/>
            <person name="Marcet-Houben M."/>
            <person name="Poggeler S."/>
            <person name="Stajich J.E."/>
            <person name="Nowrousian M."/>
        </authorList>
    </citation>
    <scope>NUCLEOTIDE SEQUENCE [LARGE SCALE GENOMIC DNA]</scope>
    <source>
        <strain evidence="2">CBS 100304</strain>
        <tissue evidence="1">Vegetative mycelium</tissue>
    </source>
</reference>
<dbReference type="OMA" id="DITTRCE"/>